<evidence type="ECO:0000256" key="3">
    <source>
        <dbReference type="ARBA" id="ARBA00022989"/>
    </source>
</evidence>
<dbReference type="InterPro" id="IPR011701">
    <property type="entry name" value="MFS"/>
</dbReference>
<dbReference type="PANTHER" id="PTHR23501">
    <property type="entry name" value="MAJOR FACILITATOR SUPERFAMILY"/>
    <property type="match status" value="1"/>
</dbReference>
<sequence>MFSRPHTFNKMDERTASSGRSQDYEKHDGNALEMVTSQTPVHEQDKPQLSQVGSGGDSGVIVHEKMNFKLFTTLVCMVFLWVGSQIPLFIFGSIISFITRDLGGADRYSWFMIAYLIPLAALLPFVGALSDLFGRQRVAIAGQLALVIGAIVTSTASNMNIAIGGQVFSGIGAGLNEMISLSGTAEVVPVKDRAKYIGFVVITIIPFCPAVLWSQTIAEHGAGWRYNGIFVGVWNFVGLLLCVFFYRSPSRLTENNTARDVIAKLDLVGGFLSTSGITLFMMGLQWGSVQYNWGSVHNLVPFILGLVLIAAFIVWELRADHPMVPRGMFAKAKRTMIVILILIFISGGTFFALILIYPSQVLNVYGDDPTQNGLRSLPIGFGIMGGAFLGLLLIPLTGGRFREVMIFVTSVATAATALLSINTPHNVGAVVAIASVACTAIGAVIIPSTVIAQIAAPDEYIATVTALTLSIRYIGGAIGYSIYINLMTRQATKYLGLMAQNTIALQAIVNPLIPAGREAIKNIVLGIANGQFAEVRRILATDPSVLQRDAYPIIIAASREAWAQSYKLPYYVSIAFGGATVVLSFFIGDIRQYMTSEIAVHV</sequence>
<dbReference type="PANTHER" id="PTHR23501:SF109">
    <property type="entry name" value="MAJOR FACILITATOR SUPERFAMILY (MFS) PROFILE DOMAIN-CONTAINING PROTEIN-RELATED"/>
    <property type="match status" value="1"/>
</dbReference>
<feature type="transmembrane region" description="Helical" evidence="6">
    <location>
        <begin position="299"/>
        <end position="317"/>
    </location>
</feature>
<dbReference type="Pfam" id="PF07690">
    <property type="entry name" value="MFS_1"/>
    <property type="match status" value="1"/>
</dbReference>
<evidence type="ECO:0000256" key="1">
    <source>
        <dbReference type="ARBA" id="ARBA00004141"/>
    </source>
</evidence>
<feature type="transmembrane region" description="Helical" evidence="6">
    <location>
        <begin position="196"/>
        <end position="214"/>
    </location>
</feature>
<evidence type="ECO:0000256" key="6">
    <source>
        <dbReference type="SAM" id="Phobius"/>
    </source>
</evidence>
<dbReference type="GO" id="GO:0022857">
    <property type="term" value="F:transmembrane transporter activity"/>
    <property type="evidence" value="ECO:0007669"/>
    <property type="project" value="InterPro"/>
</dbReference>
<feature type="transmembrane region" description="Helical" evidence="6">
    <location>
        <begin position="267"/>
        <end position="287"/>
    </location>
</feature>
<feature type="transmembrane region" description="Helical" evidence="6">
    <location>
        <begin position="377"/>
        <end position="397"/>
    </location>
</feature>
<evidence type="ECO:0000313" key="9">
    <source>
        <dbReference type="Proteomes" id="UP000624244"/>
    </source>
</evidence>
<feature type="region of interest" description="Disordered" evidence="5">
    <location>
        <begin position="1"/>
        <end position="25"/>
    </location>
</feature>
<dbReference type="Proteomes" id="UP000624244">
    <property type="component" value="Unassembled WGS sequence"/>
</dbReference>
<keyword evidence="3 6" id="KW-1133">Transmembrane helix</keyword>
<feature type="transmembrane region" description="Helical" evidence="6">
    <location>
        <begin position="110"/>
        <end position="129"/>
    </location>
</feature>
<keyword evidence="4 6" id="KW-0472">Membrane</keyword>
<name>A0A8H5ZAM6_COCSA</name>
<feature type="transmembrane region" description="Helical" evidence="6">
    <location>
        <begin position="163"/>
        <end position="184"/>
    </location>
</feature>
<feature type="transmembrane region" description="Helical" evidence="6">
    <location>
        <begin position="427"/>
        <end position="448"/>
    </location>
</feature>
<dbReference type="InterPro" id="IPR020846">
    <property type="entry name" value="MFS_dom"/>
</dbReference>
<dbReference type="PROSITE" id="PS50850">
    <property type="entry name" value="MFS"/>
    <property type="match status" value="1"/>
</dbReference>
<feature type="transmembrane region" description="Helical" evidence="6">
    <location>
        <begin position="460"/>
        <end position="483"/>
    </location>
</feature>
<feature type="domain" description="Major facilitator superfamily (MFS) profile" evidence="7">
    <location>
        <begin position="73"/>
        <end position="518"/>
    </location>
</feature>
<feature type="transmembrane region" description="Helical" evidence="6">
    <location>
        <begin position="226"/>
        <end position="246"/>
    </location>
</feature>
<feature type="transmembrane region" description="Helical" evidence="6">
    <location>
        <begin position="568"/>
        <end position="587"/>
    </location>
</feature>
<comment type="subcellular location">
    <subcellularLocation>
        <location evidence="1">Membrane</location>
        <topology evidence="1">Multi-pass membrane protein</topology>
    </subcellularLocation>
</comment>
<reference evidence="8" key="1">
    <citation type="submission" date="2019-11" db="EMBL/GenBank/DDBJ databases">
        <title>Bipolaris sorokiniana Genome sequencing.</title>
        <authorList>
            <person name="Wang H."/>
        </authorList>
    </citation>
    <scope>NUCLEOTIDE SEQUENCE</scope>
</reference>
<gene>
    <name evidence="8" type="ORF">GGP41_001237</name>
</gene>
<evidence type="ECO:0000313" key="8">
    <source>
        <dbReference type="EMBL" id="KAF5845124.1"/>
    </source>
</evidence>
<keyword evidence="2 6" id="KW-0812">Transmembrane</keyword>
<evidence type="ECO:0000256" key="5">
    <source>
        <dbReference type="SAM" id="MobiDB-lite"/>
    </source>
</evidence>
<dbReference type="SUPFAM" id="SSF103473">
    <property type="entry name" value="MFS general substrate transporter"/>
    <property type="match status" value="1"/>
</dbReference>
<feature type="transmembrane region" description="Helical" evidence="6">
    <location>
        <begin position="337"/>
        <end position="357"/>
    </location>
</feature>
<comment type="caution">
    <text evidence="8">The sequence shown here is derived from an EMBL/GenBank/DDBJ whole genome shotgun (WGS) entry which is preliminary data.</text>
</comment>
<accession>A0A8H5ZAM6</accession>
<dbReference type="GO" id="GO:0005886">
    <property type="term" value="C:plasma membrane"/>
    <property type="evidence" value="ECO:0007669"/>
    <property type="project" value="TreeGrafter"/>
</dbReference>
<feature type="transmembrane region" description="Helical" evidence="6">
    <location>
        <begin position="138"/>
        <end position="157"/>
    </location>
</feature>
<protein>
    <recommendedName>
        <fullName evidence="7">Major facilitator superfamily (MFS) profile domain-containing protein</fullName>
    </recommendedName>
</protein>
<dbReference type="AlphaFoldDB" id="A0A8H5ZAM6"/>
<dbReference type="InterPro" id="IPR036259">
    <property type="entry name" value="MFS_trans_sf"/>
</dbReference>
<dbReference type="Gene3D" id="1.20.1250.20">
    <property type="entry name" value="MFS general substrate transporter like domains"/>
    <property type="match status" value="1"/>
</dbReference>
<evidence type="ECO:0000259" key="7">
    <source>
        <dbReference type="PROSITE" id="PS50850"/>
    </source>
</evidence>
<feature type="transmembrane region" description="Helical" evidence="6">
    <location>
        <begin position="74"/>
        <end position="98"/>
    </location>
</feature>
<dbReference type="EMBL" id="WNKQ01000020">
    <property type="protein sequence ID" value="KAF5845124.1"/>
    <property type="molecule type" value="Genomic_DNA"/>
</dbReference>
<organism evidence="8 9">
    <name type="scientific">Cochliobolus sativus</name>
    <name type="common">Common root rot and spot blotch fungus</name>
    <name type="synonym">Bipolaris sorokiniana</name>
    <dbReference type="NCBI Taxonomy" id="45130"/>
    <lineage>
        <taxon>Eukaryota</taxon>
        <taxon>Fungi</taxon>
        <taxon>Dikarya</taxon>
        <taxon>Ascomycota</taxon>
        <taxon>Pezizomycotina</taxon>
        <taxon>Dothideomycetes</taxon>
        <taxon>Pleosporomycetidae</taxon>
        <taxon>Pleosporales</taxon>
        <taxon>Pleosporineae</taxon>
        <taxon>Pleosporaceae</taxon>
        <taxon>Bipolaris</taxon>
    </lineage>
</organism>
<proteinExistence type="predicted"/>
<evidence type="ECO:0000256" key="4">
    <source>
        <dbReference type="ARBA" id="ARBA00023136"/>
    </source>
</evidence>
<evidence type="ECO:0000256" key="2">
    <source>
        <dbReference type="ARBA" id="ARBA00022692"/>
    </source>
</evidence>